<dbReference type="InterPro" id="IPR036390">
    <property type="entry name" value="WH_DNA-bd_sf"/>
</dbReference>
<dbReference type="GO" id="GO:0003677">
    <property type="term" value="F:DNA binding"/>
    <property type="evidence" value="ECO:0007669"/>
    <property type="project" value="UniProtKB-KW"/>
</dbReference>
<reference evidence="5 6" key="1">
    <citation type="submission" date="2023-07" db="EMBL/GenBank/DDBJ databases">
        <title>Genomic Encyclopedia of Type Strains, Phase IV (KMG-IV): sequencing the most valuable type-strain genomes for metagenomic binning, comparative biology and taxonomic classification.</title>
        <authorList>
            <person name="Goeker M."/>
        </authorList>
    </citation>
    <scope>NUCLEOTIDE SEQUENCE [LARGE SCALE GENOMIC DNA]</scope>
    <source>
        <strain evidence="5 6">DSM 1111</strain>
    </source>
</reference>
<dbReference type="Gene3D" id="1.10.10.10">
    <property type="entry name" value="Winged helix-like DNA-binding domain superfamily/Winged helix DNA-binding domain"/>
    <property type="match status" value="1"/>
</dbReference>
<keyword evidence="1" id="KW-0805">Transcription regulation</keyword>
<dbReference type="EMBL" id="JAUSUW010000011">
    <property type="protein sequence ID" value="MDQ0422536.1"/>
    <property type="molecule type" value="Genomic_DNA"/>
</dbReference>
<gene>
    <name evidence="5" type="ORF">J2045_003584</name>
</gene>
<keyword evidence="3" id="KW-0804">Transcription</keyword>
<sequence length="121" mass="13795">MNMFIPANPYDMNCPSRDLLDLIGDKWSILIVCCLQQGPVRTGALMRQVGGISQKMLTQTLRELETNGFVERISYPEVPPRVEYRLTELGISFSALARTMEQWVIAHYEQILLHRDQAQGA</sequence>
<dbReference type="InterPro" id="IPR002577">
    <property type="entry name" value="HTH_HxlR"/>
</dbReference>
<dbReference type="Proteomes" id="UP001238496">
    <property type="component" value="Unassembled WGS sequence"/>
</dbReference>
<evidence type="ECO:0000313" key="6">
    <source>
        <dbReference type="Proteomes" id="UP001238496"/>
    </source>
</evidence>
<evidence type="ECO:0000313" key="5">
    <source>
        <dbReference type="EMBL" id="MDQ0422536.1"/>
    </source>
</evidence>
<protein>
    <submittedName>
        <fullName evidence="5">DNA-binding HxlR family transcriptional regulator</fullName>
    </submittedName>
</protein>
<dbReference type="Pfam" id="PF01638">
    <property type="entry name" value="HxlR"/>
    <property type="match status" value="1"/>
</dbReference>
<accession>A0ABU0GB04</accession>
<dbReference type="PROSITE" id="PS51118">
    <property type="entry name" value="HTH_HXLR"/>
    <property type="match status" value="1"/>
</dbReference>
<dbReference type="PANTHER" id="PTHR33204">
    <property type="entry name" value="TRANSCRIPTIONAL REGULATOR, MARR FAMILY"/>
    <property type="match status" value="1"/>
</dbReference>
<evidence type="ECO:0000256" key="3">
    <source>
        <dbReference type="ARBA" id="ARBA00023163"/>
    </source>
</evidence>
<proteinExistence type="predicted"/>
<dbReference type="PANTHER" id="PTHR33204:SF37">
    <property type="entry name" value="HTH-TYPE TRANSCRIPTIONAL REGULATOR YODB"/>
    <property type="match status" value="1"/>
</dbReference>
<dbReference type="InterPro" id="IPR036388">
    <property type="entry name" value="WH-like_DNA-bd_sf"/>
</dbReference>
<dbReference type="SUPFAM" id="SSF46785">
    <property type="entry name" value="Winged helix' DNA-binding domain"/>
    <property type="match status" value="1"/>
</dbReference>
<evidence type="ECO:0000256" key="1">
    <source>
        <dbReference type="ARBA" id="ARBA00023015"/>
    </source>
</evidence>
<evidence type="ECO:0000256" key="2">
    <source>
        <dbReference type="ARBA" id="ARBA00023125"/>
    </source>
</evidence>
<keyword evidence="6" id="KW-1185">Reference proteome</keyword>
<comment type="caution">
    <text evidence="5">The sequence shown here is derived from an EMBL/GenBank/DDBJ whole genome shotgun (WGS) entry which is preliminary data.</text>
</comment>
<organism evidence="5 6">
    <name type="scientific">Peteryoungia aggregata LMG 23059</name>
    <dbReference type="NCBI Taxonomy" id="1368425"/>
    <lineage>
        <taxon>Bacteria</taxon>
        <taxon>Pseudomonadati</taxon>
        <taxon>Pseudomonadota</taxon>
        <taxon>Alphaproteobacteria</taxon>
        <taxon>Hyphomicrobiales</taxon>
        <taxon>Rhizobiaceae</taxon>
        <taxon>Peteryoungia</taxon>
    </lineage>
</organism>
<name>A0ABU0GB04_9HYPH</name>
<keyword evidence="2 5" id="KW-0238">DNA-binding</keyword>
<evidence type="ECO:0000259" key="4">
    <source>
        <dbReference type="PROSITE" id="PS51118"/>
    </source>
</evidence>
<feature type="domain" description="HTH hxlR-type" evidence="4">
    <location>
        <begin position="14"/>
        <end position="112"/>
    </location>
</feature>